<dbReference type="EMBL" id="PCSB01000011">
    <property type="protein sequence ID" value="PIP32007.1"/>
    <property type="molecule type" value="Genomic_DNA"/>
</dbReference>
<reference evidence="2 3" key="1">
    <citation type="submission" date="2017-09" db="EMBL/GenBank/DDBJ databases">
        <title>Depth-based differentiation of microbial function through sediment-hosted aquifers and enrichment of novel symbionts in the deep terrestrial subsurface.</title>
        <authorList>
            <person name="Probst A.J."/>
            <person name="Ladd B."/>
            <person name="Jarett J.K."/>
            <person name="Geller-Mcgrath D.E."/>
            <person name="Sieber C.M."/>
            <person name="Emerson J.B."/>
            <person name="Anantharaman K."/>
            <person name="Thomas B.C."/>
            <person name="Malmstrom R."/>
            <person name="Stieglmeier M."/>
            <person name="Klingl A."/>
            <person name="Woyke T."/>
            <person name="Ryan C.M."/>
            <person name="Banfield J.F."/>
        </authorList>
    </citation>
    <scope>NUCLEOTIDE SEQUENCE [LARGE SCALE GENOMIC DNA]</scope>
    <source>
        <strain evidence="2">CG23_combo_of_CG06-09_8_20_14_all_37_87_8</strain>
    </source>
</reference>
<sequence length="188" mass="21058">MFENCKLKIENCPKQGFTLIELLVSMAVMMILFSILFMGRPKQEKVLNLRLAAFTLAQDLRQVQEMAMGSGEHICQPQGPTFVFGIRVEKDMPQASYLFFADCNSNKTRQPADDDINIQQIVFSKDVQICEISSSNQALDLVFAPPDPLVYFQGIPAVGEVYIKLCLKSDSSISKKIKVNSAGRIEIE</sequence>
<dbReference type="AlphaFoldDB" id="A0A2G9ZFS6"/>
<keyword evidence="1" id="KW-0472">Membrane</keyword>
<keyword evidence="1" id="KW-0812">Transmembrane</keyword>
<gene>
    <name evidence="2" type="ORF">COX24_00495</name>
</gene>
<accession>A0A2G9ZFS6</accession>
<evidence type="ECO:0008006" key="4">
    <source>
        <dbReference type="Google" id="ProtNLM"/>
    </source>
</evidence>
<proteinExistence type="predicted"/>
<dbReference type="Pfam" id="PF07963">
    <property type="entry name" value="N_methyl"/>
    <property type="match status" value="1"/>
</dbReference>
<dbReference type="Proteomes" id="UP000230447">
    <property type="component" value="Unassembled WGS sequence"/>
</dbReference>
<protein>
    <recommendedName>
        <fullName evidence="4">General secretion pathway GspH domain-containing protein</fullName>
    </recommendedName>
</protein>
<organism evidence="2 3">
    <name type="scientific">bacterium (Candidatus Gribaldobacteria) CG23_combo_of_CG06-09_8_20_14_all_37_87_8</name>
    <dbReference type="NCBI Taxonomy" id="2014278"/>
    <lineage>
        <taxon>Bacteria</taxon>
        <taxon>Candidatus Gribaldobacteria</taxon>
    </lineage>
</organism>
<dbReference type="InterPro" id="IPR012902">
    <property type="entry name" value="N_methyl_site"/>
</dbReference>
<dbReference type="InterPro" id="IPR045584">
    <property type="entry name" value="Pilin-like"/>
</dbReference>
<feature type="transmembrane region" description="Helical" evidence="1">
    <location>
        <begin position="16"/>
        <end position="38"/>
    </location>
</feature>
<dbReference type="PROSITE" id="PS00409">
    <property type="entry name" value="PROKAR_NTER_METHYL"/>
    <property type="match status" value="1"/>
</dbReference>
<name>A0A2G9ZFS6_9BACT</name>
<evidence type="ECO:0000313" key="3">
    <source>
        <dbReference type="Proteomes" id="UP000230447"/>
    </source>
</evidence>
<comment type="caution">
    <text evidence="2">The sequence shown here is derived from an EMBL/GenBank/DDBJ whole genome shotgun (WGS) entry which is preliminary data.</text>
</comment>
<evidence type="ECO:0000313" key="2">
    <source>
        <dbReference type="EMBL" id="PIP32007.1"/>
    </source>
</evidence>
<evidence type="ECO:0000256" key="1">
    <source>
        <dbReference type="SAM" id="Phobius"/>
    </source>
</evidence>
<dbReference type="NCBIfam" id="TIGR02532">
    <property type="entry name" value="IV_pilin_GFxxxE"/>
    <property type="match status" value="1"/>
</dbReference>
<keyword evidence="1" id="KW-1133">Transmembrane helix</keyword>
<dbReference type="SUPFAM" id="SSF54523">
    <property type="entry name" value="Pili subunits"/>
    <property type="match status" value="1"/>
</dbReference>